<feature type="transmembrane region" description="Helical" evidence="7">
    <location>
        <begin position="125"/>
        <end position="148"/>
    </location>
</feature>
<keyword evidence="3 7" id="KW-0812">Transmembrane</keyword>
<feature type="transmembrane region" description="Helical" evidence="7">
    <location>
        <begin position="49"/>
        <end position="70"/>
    </location>
</feature>
<sequence>MAEPTSAAANRPEGAERLSEDRRDAMRGEPPFVEAPSEDTRLVRSLKEAAITAGLVAVLTIFFFAFRTDIAVGGLQLSLDPMLWITWVAVAFAARFALSYFVFAGERPTVAGWKKVAASTRGWPVGKVFGVVLLLVALTLPILLSVFLPSQNRYLLDLAILILTYVMLGWGLNIVVGLAGLLDLGYVAFYAVGAYSFALLATNFDLGFWVCLPMAGLFAAMWGIVLGFPVLRLRGDYLAIVTLAFGEIIRIVLLNWYEFTGGPNGILGIPKPTLFGLEFSRGEGSFSDFFGLEYSTIQRFVFLYYIILALALLTNFVTMRMRKLPVGRAWEALREDEIACRSLGINTVNVKLTAFATGAMFGGFAGSFFATRQGFISPESFTFIESAIILAIVVLGGLGSQLGVVIASVVMIGGIELLRNLTGLQAIFGAGFDPTQYRMLIFGLAMVLIMVWKPRGLVSTRSPSAVYKEKKVIGADLVAQGEGH</sequence>
<feature type="transmembrane region" description="Helical" evidence="7">
    <location>
        <begin position="82"/>
        <end position="104"/>
    </location>
</feature>
<evidence type="ECO:0000256" key="4">
    <source>
        <dbReference type="ARBA" id="ARBA00022989"/>
    </source>
</evidence>
<dbReference type="PANTHER" id="PTHR30482">
    <property type="entry name" value="HIGH-AFFINITY BRANCHED-CHAIN AMINO ACID TRANSPORT SYSTEM PERMEASE"/>
    <property type="match status" value="1"/>
</dbReference>
<feature type="transmembrane region" description="Helical" evidence="7">
    <location>
        <begin position="237"/>
        <end position="257"/>
    </location>
</feature>
<feature type="transmembrane region" description="Helical" evidence="7">
    <location>
        <begin position="435"/>
        <end position="452"/>
    </location>
</feature>
<dbReference type="InterPro" id="IPR001851">
    <property type="entry name" value="ABC_transp_permease"/>
</dbReference>
<comment type="subcellular location">
    <subcellularLocation>
        <location evidence="1">Cell membrane</location>
        <topology evidence="1">Multi-pass membrane protein</topology>
    </subcellularLocation>
</comment>
<feature type="transmembrane region" description="Helical" evidence="7">
    <location>
        <begin position="154"/>
        <end position="172"/>
    </location>
</feature>
<keyword evidence="4 7" id="KW-1133">Transmembrane helix</keyword>
<feature type="transmembrane region" description="Helical" evidence="7">
    <location>
        <begin position="184"/>
        <end position="201"/>
    </location>
</feature>
<dbReference type="PANTHER" id="PTHR30482:SF20">
    <property type="entry name" value="HIGH-AFFINITY BRANCHED-CHAIN AMINO ACID TRANSPORT SYSTEM PERMEASE PROTEIN LIVM"/>
    <property type="match status" value="1"/>
</dbReference>
<gene>
    <name evidence="8" type="primary">livM</name>
    <name evidence="8" type="ORF">OH818_04155</name>
</gene>
<feature type="transmembrane region" description="Helical" evidence="7">
    <location>
        <begin position="207"/>
        <end position="230"/>
    </location>
</feature>
<evidence type="ECO:0000256" key="6">
    <source>
        <dbReference type="SAM" id="MobiDB-lite"/>
    </source>
</evidence>
<dbReference type="RefSeq" id="WP_268881900.1">
    <property type="nucleotide sequence ID" value="NZ_CP114029.1"/>
</dbReference>
<evidence type="ECO:0000256" key="7">
    <source>
        <dbReference type="SAM" id="Phobius"/>
    </source>
</evidence>
<feature type="transmembrane region" description="Helical" evidence="7">
    <location>
        <begin position="297"/>
        <end position="318"/>
    </location>
</feature>
<feature type="compositionally biased region" description="Basic and acidic residues" evidence="6">
    <location>
        <begin position="13"/>
        <end position="27"/>
    </location>
</feature>
<dbReference type="NCBIfam" id="NF008450">
    <property type="entry name" value="PRK11301.1"/>
    <property type="match status" value="1"/>
</dbReference>
<feature type="transmembrane region" description="Helical" evidence="7">
    <location>
        <begin position="387"/>
        <end position="415"/>
    </location>
</feature>
<evidence type="ECO:0000313" key="8">
    <source>
        <dbReference type="EMBL" id="WAP69463.1"/>
    </source>
</evidence>
<proteinExistence type="predicted"/>
<organism evidence="8 9">
    <name type="scientific">Jiella pelagia</name>
    <dbReference type="NCBI Taxonomy" id="2986949"/>
    <lineage>
        <taxon>Bacteria</taxon>
        <taxon>Pseudomonadati</taxon>
        <taxon>Pseudomonadota</taxon>
        <taxon>Alphaproteobacteria</taxon>
        <taxon>Hyphomicrobiales</taxon>
        <taxon>Aurantimonadaceae</taxon>
        <taxon>Jiella</taxon>
    </lineage>
</organism>
<dbReference type="InterPro" id="IPR043428">
    <property type="entry name" value="LivM-like"/>
</dbReference>
<evidence type="ECO:0000256" key="3">
    <source>
        <dbReference type="ARBA" id="ARBA00022692"/>
    </source>
</evidence>
<evidence type="ECO:0000313" key="9">
    <source>
        <dbReference type="Proteomes" id="UP001164020"/>
    </source>
</evidence>
<keyword evidence="2" id="KW-1003">Cell membrane</keyword>
<dbReference type="EMBL" id="CP114029">
    <property type="protein sequence ID" value="WAP69463.1"/>
    <property type="molecule type" value="Genomic_DNA"/>
</dbReference>
<keyword evidence="5 7" id="KW-0472">Membrane</keyword>
<dbReference type="CDD" id="cd06581">
    <property type="entry name" value="TM_PBP1_LivM_like"/>
    <property type="match status" value="1"/>
</dbReference>
<evidence type="ECO:0000256" key="2">
    <source>
        <dbReference type="ARBA" id="ARBA00022475"/>
    </source>
</evidence>
<evidence type="ECO:0000256" key="1">
    <source>
        <dbReference type="ARBA" id="ARBA00004651"/>
    </source>
</evidence>
<keyword evidence="9" id="KW-1185">Reference proteome</keyword>
<dbReference type="Proteomes" id="UP001164020">
    <property type="component" value="Chromosome"/>
</dbReference>
<evidence type="ECO:0000256" key="5">
    <source>
        <dbReference type="ARBA" id="ARBA00023136"/>
    </source>
</evidence>
<name>A0ABY7C3W6_9HYPH</name>
<dbReference type="Pfam" id="PF02653">
    <property type="entry name" value="BPD_transp_2"/>
    <property type="match status" value="1"/>
</dbReference>
<feature type="region of interest" description="Disordered" evidence="6">
    <location>
        <begin position="1"/>
        <end position="31"/>
    </location>
</feature>
<reference evidence="8" key="1">
    <citation type="submission" date="2022-12" db="EMBL/GenBank/DDBJ databases">
        <title>Jiella pelagia sp. nov., isolated from phosphonate enriched culture of Northwest Pacific surface seawater.</title>
        <authorList>
            <person name="Shin D.Y."/>
            <person name="Hwang C.Y."/>
        </authorList>
    </citation>
    <scope>NUCLEOTIDE SEQUENCE</scope>
    <source>
        <strain evidence="8">HL-NP1</strain>
    </source>
</reference>
<protein>
    <submittedName>
        <fullName evidence="8">High-affinity branched-chain amino acid ABC transporter permease LivM</fullName>
    </submittedName>
</protein>
<accession>A0ABY7C3W6</accession>